<keyword evidence="1" id="KW-0472">Membrane</keyword>
<feature type="transmembrane region" description="Helical" evidence="1">
    <location>
        <begin position="27"/>
        <end position="47"/>
    </location>
</feature>
<dbReference type="Pfam" id="PF14899">
    <property type="entry name" value="DUF4492"/>
    <property type="match status" value="1"/>
</dbReference>
<sequence length="73" mass="8655">MTNRNPIYRVYRFYADGFRAMTLGRTLWAVVLLKLLIMFGILKLFFFPDTLGGFENERQKGDYVIERMLDSKP</sequence>
<accession>A0ABY5UZ62</accession>
<keyword evidence="1" id="KW-0812">Transmembrane</keyword>
<name>A0ABY5UZ62_9BACT</name>
<dbReference type="InterPro" id="IPR027853">
    <property type="entry name" value="DUF4492"/>
</dbReference>
<dbReference type="RefSeq" id="WP_019245379.1">
    <property type="nucleotide sequence ID" value="NZ_CAPH01000007.1"/>
</dbReference>
<evidence type="ECO:0000256" key="1">
    <source>
        <dbReference type="SAM" id="Phobius"/>
    </source>
</evidence>
<keyword evidence="3" id="KW-1185">Reference proteome</keyword>
<gene>
    <name evidence="2" type="ORF">NQ491_00250</name>
</gene>
<evidence type="ECO:0000313" key="2">
    <source>
        <dbReference type="EMBL" id="UWN57245.1"/>
    </source>
</evidence>
<dbReference type="GeneID" id="82890118"/>
<dbReference type="Proteomes" id="UP001059295">
    <property type="component" value="Chromosome"/>
</dbReference>
<protein>
    <submittedName>
        <fullName evidence="2">DUF4492 domain-containing protein</fullName>
    </submittedName>
</protein>
<dbReference type="EMBL" id="CP102294">
    <property type="protein sequence ID" value="UWN57245.1"/>
    <property type="molecule type" value="Genomic_DNA"/>
</dbReference>
<keyword evidence="1" id="KW-1133">Transmembrane helix</keyword>
<organism evidence="2 3">
    <name type="scientific">Alistipes ihumii AP11</name>
    <dbReference type="NCBI Taxonomy" id="1211813"/>
    <lineage>
        <taxon>Bacteria</taxon>
        <taxon>Pseudomonadati</taxon>
        <taxon>Bacteroidota</taxon>
        <taxon>Bacteroidia</taxon>
        <taxon>Bacteroidales</taxon>
        <taxon>Rikenellaceae</taxon>
        <taxon>Alistipes</taxon>
    </lineage>
</organism>
<proteinExistence type="predicted"/>
<reference evidence="2" key="1">
    <citation type="journal article" date="2022" name="Cell">
        <title>Design, construction, and in vivo augmentation of a complex gut microbiome.</title>
        <authorList>
            <person name="Cheng A.G."/>
            <person name="Ho P.Y."/>
            <person name="Aranda-Diaz A."/>
            <person name="Jain S."/>
            <person name="Yu F.B."/>
            <person name="Meng X."/>
            <person name="Wang M."/>
            <person name="Iakiviak M."/>
            <person name="Nagashima K."/>
            <person name="Zhao A."/>
            <person name="Murugkar P."/>
            <person name="Patil A."/>
            <person name="Atabakhsh K."/>
            <person name="Weakley A."/>
            <person name="Yan J."/>
            <person name="Brumbaugh A.R."/>
            <person name="Higginbottom S."/>
            <person name="Dimas A."/>
            <person name="Shiver A.L."/>
            <person name="Deutschbauer A."/>
            <person name="Neff N."/>
            <person name="Sonnenburg J.L."/>
            <person name="Huang K.C."/>
            <person name="Fischbach M.A."/>
        </authorList>
    </citation>
    <scope>NUCLEOTIDE SEQUENCE</scope>
    <source>
        <strain evidence="2">AP11</strain>
    </source>
</reference>
<evidence type="ECO:0000313" key="3">
    <source>
        <dbReference type="Proteomes" id="UP001059295"/>
    </source>
</evidence>